<dbReference type="Proteomes" id="UP000075324">
    <property type="component" value="Unassembled WGS sequence"/>
</dbReference>
<evidence type="ECO:0000313" key="2">
    <source>
        <dbReference type="EMBL" id="KYD32833.1"/>
    </source>
</evidence>
<sequence>MDGFAVFYWDAKRTLADLVHCCRMRTGTIEFLLGSAIVFLCKTLFILSSFISGFCVK</sequence>
<dbReference type="AlphaFoldDB" id="A0A150N7Z5"/>
<keyword evidence="1" id="KW-0472">Membrane</keyword>
<gene>
    <name evidence="2" type="ORF">B4110_2638</name>
</gene>
<dbReference type="EMBL" id="LQYW01000005">
    <property type="protein sequence ID" value="KYD32833.1"/>
    <property type="molecule type" value="Genomic_DNA"/>
</dbReference>
<protein>
    <submittedName>
        <fullName evidence="2">Uncharacterized protein</fullName>
    </submittedName>
</protein>
<comment type="caution">
    <text evidence="2">The sequence shown here is derived from an EMBL/GenBank/DDBJ whole genome shotgun (WGS) entry which is preliminary data.</text>
</comment>
<evidence type="ECO:0000256" key="1">
    <source>
        <dbReference type="SAM" id="Phobius"/>
    </source>
</evidence>
<keyword evidence="1" id="KW-0812">Transmembrane</keyword>
<keyword evidence="1" id="KW-1133">Transmembrane helix</keyword>
<evidence type="ECO:0000313" key="3">
    <source>
        <dbReference type="Proteomes" id="UP000075324"/>
    </source>
</evidence>
<reference evidence="2 3" key="1">
    <citation type="submission" date="2016-01" db="EMBL/GenBank/DDBJ databases">
        <title>Draft Genome Sequences of Seven Thermophilic Sporeformers Isolated from Foods.</title>
        <authorList>
            <person name="Berendsen E.M."/>
            <person name="Wells-Bennik M.H."/>
            <person name="Krawcyk A.O."/>
            <person name="De Jong A."/>
            <person name="Holsappel S."/>
            <person name="Eijlander R.T."/>
            <person name="Kuipers O.P."/>
        </authorList>
    </citation>
    <scope>NUCLEOTIDE SEQUENCE [LARGE SCALE GENOMIC DNA]</scope>
    <source>
        <strain evidence="2 3">B4110</strain>
    </source>
</reference>
<organism evidence="2 3">
    <name type="scientific">Parageobacillus toebii</name>
    <dbReference type="NCBI Taxonomy" id="153151"/>
    <lineage>
        <taxon>Bacteria</taxon>
        <taxon>Bacillati</taxon>
        <taxon>Bacillota</taxon>
        <taxon>Bacilli</taxon>
        <taxon>Bacillales</taxon>
        <taxon>Anoxybacillaceae</taxon>
        <taxon>Parageobacillus</taxon>
    </lineage>
</organism>
<accession>A0A150N7Z5</accession>
<name>A0A150N7Z5_9BACL</name>
<proteinExistence type="predicted"/>
<feature type="transmembrane region" description="Helical" evidence="1">
    <location>
        <begin position="33"/>
        <end position="56"/>
    </location>
</feature>